<accession>A0A6M3X5L2</accession>
<protein>
    <submittedName>
        <fullName evidence="1">Uncharacterized protein</fullName>
    </submittedName>
</protein>
<dbReference type="AlphaFoldDB" id="A0A6M3X5L2"/>
<name>A0A6M3X5L2_9ZZZZ</name>
<evidence type="ECO:0000313" key="1">
    <source>
        <dbReference type="EMBL" id="QJH93090.1"/>
    </source>
</evidence>
<sequence>MEGIEVKLDLTKQGLAMMFREYEELMIRHMWEDPKPIGSGPLWEMVNEKLPDGKSISRASVIFAANRYVENGMWAFEDHTGKGGHHRRYYPLVTEEELWTAVAKAAQNKLNLSADTSVLQLVE</sequence>
<organism evidence="1">
    <name type="scientific">viral metagenome</name>
    <dbReference type="NCBI Taxonomy" id="1070528"/>
    <lineage>
        <taxon>unclassified sequences</taxon>
        <taxon>metagenomes</taxon>
        <taxon>organismal metagenomes</taxon>
    </lineage>
</organism>
<gene>
    <name evidence="1" type="ORF">MM171B02693_0007</name>
</gene>
<proteinExistence type="predicted"/>
<dbReference type="EMBL" id="MT143945">
    <property type="protein sequence ID" value="QJH93090.1"/>
    <property type="molecule type" value="Genomic_DNA"/>
</dbReference>
<reference evidence="1" key="1">
    <citation type="submission" date="2020-03" db="EMBL/GenBank/DDBJ databases">
        <title>The deep terrestrial virosphere.</title>
        <authorList>
            <person name="Holmfeldt K."/>
            <person name="Nilsson E."/>
            <person name="Simone D."/>
            <person name="Lopez-Fernandez M."/>
            <person name="Wu X."/>
            <person name="de Brujin I."/>
            <person name="Lundin D."/>
            <person name="Andersson A."/>
            <person name="Bertilsson S."/>
            <person name="Dopson M."/>
        </authorList>
    </citation>
    <scope>NUCLEOTIDE SEQUENCE</scope>
    <source>
        <strain evidence="1">MM171B02693</strain>
    </source>
</reference>